<comment type="caution">
    <text evidence="1">The sequence shown here is derived from an EMBL/GenBank/DDBJ whole genome shotgun (WGS) entry which is preliminary data.</text>
</comment>
<reference evidence="1 2" key="1">
    <citation type="journal article" date="2019" name="Sci. Rep.">
        <title>Orb-weaving spider Araneus ventricosus genome elucidates the spidroin gene catalogue.</title>
        <authorList>
            <person name="Kono N."/>
            <person name="Nakamura H."/>
            <person name="Ohtoshi R."/>
            <person name="Moran D.A.P."/>
            <person name="Shinohara A."/>
            <person name="Yoshida Y."/>
            <person name="Fujiwara M."/>
            <person name="Mori M."/>
            <person name="Tomita M."/>
            <person name="Arakawa K."/>
        </authorList>
    </citation>
    <scope>NUCLEOTIDE SEQUENCE [LARGE SCALE GENOMIC DNA]</scope>
</reference>
<dbReference type="AlphaFoldDB" id="A0A4Y2U6B2"/>
<dbReference type="OrthoDB" id="4368687at2759"/>
<evidence type="ECO:0000313" key="2">
    <source>
        <dbReference type="Proteomes" id="UP000499080"/>
    </source>
</evidence>
<dbReference type="EMBL" id="BGPR01034244">
    <property type="protein sequence ID" value="GBO08539.1"/>
    <property type="molecule type" value="Genomic_DNA"/>
</dbReference>
<accession>A0A4Y2U6B2</accession>
<evidence type="ECO:0000313" key="1">
    <source>
        <dbReference type="EMBL" id="GBO08539.1"/>
    </source>
</evidence>
<proteinExistence type="predicted"/>
<organism evidence="1 2">
    <name type="scientific">Araneus ventricosus</name>
    <name type="common">Orbweaver spider</name>
    <name type="synonym">Epeira ventricosa</name>
    <dbReference type="NCBI Taxonomy" id="182803"/>
    <lineage>
        <taxon>Eukaryota</taxon>
        <taxon>Metazoa</taxon>
        <taxon>Ecdysozoa</taxon>
        <taxon>Arthropoda</taxon>
        <taxon>Chelicerata</taxon>
        <taxon>Arachnida</taxon>
        <taxon>Araneae</taxon>
        <taxon>Araneomorphae</taxon>
        <taxon>Entelegynae</taxon>
        <taxon>Araneoidea</taxon>
        <taxon>Araneidae</taxon>
        <taxon>Araneus</taxon>
    </lineage>
</organism>
<dbReference type="Proteomes" id="UP000499080">
    <property type="component" value="Unassembled WGS sequence"/>
</dbReference>
<name>A0A4Y2U6B2_ARAVE</name>
<protein>
    <submittedName>
        <fullName evidence="1">Uncharacterized protein</fullName>
    </submittedName>
</protein>
<keyword evidence="2" id="KW-1185">Reference proteome</keyword>
<sequence length="99" mass="11051">MSNQHSKGEDEDQNRKVILNTCECSTIRDQKQGCPQNSCSGSSVWKLVANENWPINTNIQAFGNDFVLVSHAQLEFNLSNKLTNQLLNSPPGQVKGNYK</sequence>
<gene>
    <name evidence="1" type="ORF">AVEN_114834_1</name>
</gene>